<sequence>MPGFGTIGGTALYALNQLKPAALAAAKELAEKAGAAKGTAAGIKEGIKVLLNRLNTDFGLPAIGDKALGSFFDAKNYYDASYITTAIFTKYKGSCMLSVPVHGGSPGSFRILVTDRAFCNTVETLYLVPGKGLDQGSLQGSIQKDVEKIVAYVKSVAQVAEEKATEDATATLTAQKTGVVQTTYMGYQTPIIASIVAILVIVLVMVIIYLILRYRRKKKMKKKLQYIKLLEE</sequence>
<protein>
    <submittedName>
        <fullName evidence="2">Surface antigen</fullName>
    </submittedName>
</protein>
<reference evidence="2 3" key="1">
    <citation type="submission" date="2013-02" db="EMBL/GenBank/DDBJ databases">
        <title>The Genome Sequence of Plasmodium falciparum UGT5.1.</title>
        <authorList>
            <consortium name="The Broad Institute Genome Sequencing Platform"/>
            <consortium name="The Broad Institute Genome Sequencing Center for Infectious Disease"/>
            <person name="Neafsey D."/>
            <person name="Cheeseman I."/>
            <person name="Volkman S."/>
            <person name="Adams J."/>
            <person name="Walker B."/>
            <person name="Young S.K."/>
            <person name="Zeng Q."/>
            <person name="Gargeya S."/>
            <person name="Fitzgerald M."/>
            <person name="Haas B."/>
            <person name="Abouelleil A."/>
            <person name="Alvarado L."/>
            <person name="Arachchi H.M."/>
            <person name="Berlin A.M."/>
            <person name="Chapman S.B."/>
            <person name="Dewar J."/>
            <person name="Goldberg J."/>
            <person name="Griggs A."/>
            <person name="Gujja S."/>
            <person name="Hansen M."/>
            <person name="Howarth C."/>
            <person name="Imamovic A."/>
            <person name="Larimer J."/>
            <person name="McCowan C."/>
            <person name="Murphy C."/>
            <person name="Neiman D."/>
            <person name="Pearson M."/>
            <person name="Priest M."/>
            <person name="Roberts A."/>
            <person name="Saif S."/>
            <person name="Shea T."/>
            <person name="Sisk P."/>
            <person name="Sykes S."/>
            <person name="Wortman J."/>
            <person name="Nusbaum C."/>
            <person name="Birren B."/>
        </authorList>
    </citation>
    <scope>NUCLEOTIDE SEQUENCE [LARGE SCALE GENOMIC DNA]</scope>
    <source>
        <strain evidence="2 3">UGT5.1</strain>
    </source>
</reference>
<name>W7JVI7_PLAFA</name>
<keyword evidence="1" id="KW-0472">Membrane</keyword>
<keyword evidence="1" id="KW-1133">Transmembrane helix</keyword>
<organism evidence="2 3">
    <name type="scientific">Plasmodium falciparum UGT5.1</name>
    <dbReference type="NCBI Taxonomy" id="1237627"/>
    <lineage>
        <taxon>Eukaryota</taxon>
        <taxon>Sar</taxon>
        <taxon>Alveolata</taxon>
        <taxon>Apicomplexa</taxon>
        <taxon>Aconoidasida</taxon>
        <taxon>Haemosporida</taxon>
        <taxon>Plasmodiidae</taxon>
        <taxon>Plasmodium</taxon>
        <taxon>Plasmodium (Laverania)</taxon>
    </lineage>
</organism>
<dbReference type="Proteomes" id="UP000030697">
    <property type="component" value="Unassembled WGS sequence"/>
</dbReference>
<dbReference type="AlphaFoldDB" id="W7JVI7"/>
<gene>
    <name evidence="2" type="ORF">C923_00416</name>
</gene>
<evidence type="ECO:0000313" key="2">
    <source>
        <dbReference type="EMBL" id="EWC78909.1"/>
    </source>
</evidence>
<feature type="transmembrane region" description="Helical" evidence="1">
    <location>
        <begin position="191"/>
        <end position="212"/>
    </location>
</feature>
<accession>W7JVI7</accession>
<keyword evidence="1" id="KW-0812">Transmembrane</keyword>
<dbReference type="Pfam" id="PF02009">
    <property type="entry name" value="RIFIN"/>
    <property type="match status" value="1"/>
</dbReference>
<evidence type="ECO:0000313" key="3">
    <source>
        <dbReference type="Proteomes" id="UP000030697"/>
    </source>
</evidence>
<evidence type="ECO:0000256" key="1">
    <source>
        <dbReference type="SAM" id="Phobius"/>
    </source>
</evidence>
<proteinExistence type="predicted"/>
<dbReference type="EMBL" id="KE124396">
    <property type="protein sequence ID" value="EWC78909.1"/>
    <property type="molecule type" value="Genomic_DNA"/>
</dbReference>
<dbReference type="InterPro" id="IPR006373">
    <property type="entry name" value="VSA_Rifin"/>
</dbReference>